<sequence>MTLITSFLTQGLEKEPVNYLCCYNETNDKKSQINVKCDRLKHNAFSEHTSMINTSIVYSDISSEYEVISTKIKKSLLKAEIITWASLEHSKQPAVFPNPNFLNKVSIRPTYPSSKKVKDYDKLEVEVKKNRRMISLKETLFAQSTGGIYWDSAFNKLERLVLRKSRALFMMIWRSRHEKYDLI</sequence>
<organism evidence="1 2">
    <name type="scientific">Brassica napus</name>
    <name type="common">Rape</name>
    <dbReference type="NCBI Taxonomy" id="3708"/>
    <lineage>
        <taxon>Eukaryota</taxon>
        <taxon>Viridiplantae</taxon>
        <taxon>Streptophyta</taxon>
        <taxon>Embryophyta</taxon>
        <taxon>Tracheophyta</taxon>
        <taxon>Spermatophyta</taxon>
        <taxon>Magnoliopsida</taxon>
        <taxon>eudicotyledons</taxon>
        <taxon>Gunneridae</taxon>
        <taxon>Pentapetalae</taxon>
        <taxon>rosids</taxon>
        <taxon>malvids</taxon>
        <taxon>Brassicales</taxon>
        <taxon>Brassicaceae</taxon>
        <taxon>Brassiceae</taxon>
        <taxon>Brassica</taxon>
    </lineage>
</organism>
<evidence type="ECO:0000313" key="2">
    <source>
        <dbReference type="Proteomes" id="UP000824890"/>
    </source>
</evidence>
<protein>
    <submittedName>
        <fullName evidence="1">Uncharacterized protein</fullName>
    </submittedName>
</protein>
<keyword evidence="2" id="KW-1185">Reference proteome</keyword>
<dbReference type="PANTHER" id="PTHR45862">
    <property type="entry name" value="PROTEIN SGT1 HOMOLOG"/>
    <property type="match status" value="1"/>
</dbReference>
<name>A0ABQ8D1Q0_BRANA</name>
<accession>A0ABQ8D1Q0</accession>
<proteinExistence type="predicted"/>
<evidence type="ECO:0000313" key="1">
    <source>
        <dbReference type="EMBL" id="KAH0922703.1"/>
    </source>
</evidence>
<dbReference type="InterPro" id="IPR044563">
    <property type="entry name" value="Sgt1-like"/>
</dbReference>
<dbReference type="EMBL" id="JAGKQM010000006">
    <property type="protein sequence ID" value="KAH0922703.1"/>
    <property type="molecule type" value="Genomic_DNA"/>
</dbReference>
<gene>
    <name evidence="1" type="ORF">HID58_022721</name>
</gene>
<dbReference type="Proteomes" id="UP000824890">
    <property type="component" value="Unassembled WGS sequence"/>
</dbReference>
<comment type="caution">
    <text evidence="1">The sequence shown here is derived from an EMBL/GenBank/DDBJ whole genome shotgun (WGS) entry which is preliminary data.</text>
</comment>
<reference evidence="1 2" key="1">
    <citation type="submission" date="2021-05" db="EMBL/GenBank/DDBJ databases">
        <title>Genome Assembly of Synthetic Allotetraploid Brassica napus Reveals Homoeologous Exchanges between Subgenomes.</title>
        <authorList>
            <person name="Davis J.T."/>
        </authorList>
    </citation>
    <scope>NUCLEOTIDE SEQUENCE [LARGE SCALE GENOMIC DNA]</scope>
    <source>
        <strain evidence="2">cv. Da-Ae</strain>
        <tissue evidence="1">Seedling</tissue>
    </source>
</reference>